<keyword evidence="1" id="KW-0472">Membrane</keyword>
<gene>
    <name evidence="2" type="ORF">RCOM_2156030</name>
</gene>
<keyword evidence="1" id="KW-0812">Transmembrane</keyword>
<dbReference type="AlphaFoldDB" id="B9TA44"/>
<protein>
    <submittedName>
        <fullName evidence="2">Uncharacterized protein</fullName>
    </submittedName>
</protein>
<organism evidence="2 3">
    <name type="scientific">Ricinus communis</name>
    <name type="common">Castor bean</name>
    <dbReference type="NCBI Taxonomy" id="3988"/>
    <lineage>
        <taxon>Eukaryota</taxon>
        <taxon>Viridiplantae</taxon>
        <taxon>Streptophyta</taxon>
        <taxon>Embryophyta</taxon>
        <taxon>Tracheophyta</taxon>
        <taxon>Spermatophyta</taxon>
        <taxon>Magnoliopsida</taxon>
        <taxon>eudicotyledons</taxon>
        <taxon>Gunneridae</taxon>
        <taxon>Pentapetalae</taxon>
        <taxon>rosids</taxon>
        <taxon>fabids</taxon>
        <taxon>Malpighiales</taxon>
        <taxon>Euphorbiaceae</taxon>
        <taxon>Acalyphoideae</taxon>
        <taxon>Acalypheae</taxon>
        <taxon>Ricinus</taxon>
    </lineage>
</organism>
<sequence>MSCQFNRSVLLVLLRNLEAYLFWGLASWALFLCYRKGVERCFIDMGRYNMFAEVKISVQASPCGCDDAFGFIILRITFFCCCLRCNV</sequence>
<feature type="transmembrane region" description="Helical" evidence="1">
    <location>
        <begin position="20"/>
        <end position="38"/>
    </location>
</feature>
<proteinExistence type="predicted"/>
<keyword evidence="1" id="KW-1133">Transmembrane helix</keyword>
<evidence type="ECO:0000313" key="3">
    <source>
        <dbReference type="Proteomes" id="UP000008311"/>
    </source>
</evidence>
<keyword evidence="3" id="KW-1185">Reference proteome</keyword>
<evidence type="ECO:0000256" key="1">
    <source>
        <dbReference type="SAM" id="Phobius"/>
    </source>
</evidence>
<dbReference type="InParanoid" id="B9TA44"/>
<name>B9TA44_RICCO</name>
<dbReference type="Proteomes" id="UP000008311">
    <property type="component" value="Unassembled WGS sequence"/>
</dbReference>
<evidence type="ECO:0000313" key="2">
    <source>
        <dbReference type="EMBL" id="EEF27269.1"/>
    </source>
</evidence>
<reference evidence="3" key="1">
    <citation type="journal article" date="2010" name="Nat. Biotechnol.">
        <title>Draft genome sequence of the oilseed species Ricinus communis.</title>
        <authorList>
            <person name="Chan A.P."/>
            <person name="Crabtree J."/>
            <person name="Zhao Q."/>
            <person name="Lorenzi H."/>
            <person name="Orvis J."/>
            <person name="Puiu D."/>
            <person name="Melake-Berhan A."/>
            <person name="Jones K.M."/>
            <person name="Redman J."/>
            <person name="Chen G."/>
            <person name="Cahoon E.B."/>
            <person name="Gedil M."/>
            <person name="Stanke M."/>
            <person name="Haas B.J."/>
            <person name="Wortman J.R."/>
            <person name="Fraser-Liggett C.M."/>
            <person name="Ravel J."/>
            <person name="Rabinowicz P.D."/>
        </authorList>
    </citation>
    <scope>NUCLEOTIDE SEQUENCE [LARGE SCALE GENOMIC DNA]</scope>
    <source>
        <strain evidence="3">cv. Hale</strain>
    </source>
</reference>
<dbReference type="EMBL" id="EQ975548">
    <property type="protein sequence ID" value="EEF27269.1"/>
    <property type="molecule type" value="Genomic_DNA"/>
</dbReference>
<accession>B9TA44</accession>